<organism evidence="2 3">
    <name type="scientific">Bonamia ostreae</name>
    <dbReference type="NCBI Taxonomy" id="126728"/>
    <lineage>
        <taxon>Eukaryota</taxon>
        <taxon>Sar</taxon>
        <taxon>Rhizaria</taxon>
        <taxon>Endomyxa</taxon>
        <taxon>Ascetosporea</taxon>
        <taxon>Haplosporida</taxon>
        <taxon>Bonamia</taxon>
    </lineage>
</organism>
<sequence>MKTRSDSQNTKTPISHGRNRLYKTPQTERNMIDLGKSPSNSIQNAKSLTKSADRYIPSRTTLNSNFVRAIFNRKIKSAKKQKTKSDNFDISKSEAGNPLLNLSKENLDKNFEDTFLDKSAAEICRNVETSNEDLGNNESTDWADSSVNNNSTLELSKGNVHNCLNDDSFNANRGLTGRKKQIGASYSPCSASSKSASKRVRNELNSETFLGMQNISQKWNQRILKFNEAMDAATNSENKIVVRKVLNHTPTRSLKKRKKLEERLLKVQKSAEKVLDAPSIIKKPELNLMHWTLAKIGKTHFTKTDVLAVGLAEEVYFWFVEQNKIESLSALRSDNKNNENNVISRADLNVSCVLWFGSAFLAGFPKNSIRDFFNNFIKI</sequence>
<feature type="compositionally biased region" description="Polar residues" evidence="1">
    <location>
        <begin position="1"/>
        <end position="13"/>
    </location>
</feature>
<gene>
    <name evidence="2" type="ORF">MHBO_001476</name>
</gene>
<reference evidence="2 3" key="1">
    <citation type="journal article" date="2024" name="BMC Biol.">
        <title>Comparative genomics of Ascetosporea gives new insight into the evolutionary basis for animal parasitism in Rhizaria.</title>
        <authorList>
            <person name="Hiltunen Thoren M."/>
            <person name="Onut-Brannstrom I."/>
            <person name="Alfjorden A."/>
            <person name="Peckova H."/>
            <person name="Swords F."/>
            <person name="Hooper C."/>
            <person name="Holzer A.S."/>
            <person name="Bass D."/>
            <person name="Burki F."/>
        </authorList>
    </citation>
    <scope>NUCLEOTIDE SEQUENCE [LARGE SCALE GENOMIC DNA]</scope>
    <source>
        <strain evidence="2">20-A016</strain>
    </source>
</reference>
<accession>A0ABV2AJ44</accession>
<proteinExistence type="predicted"/>
<protein>
    <submittedName>
        <fullName evidence="2">Uncharacterized protein</fullName>
    </submittedName>
</protein>
<comment type="caution">
    <text evidence="2">The sequence shown here is derived from an EMBL/GenBank/DDBJ whole genome shotgun (WGS) entry which is preliminary data.</text>
</comment>
<name>A0ABV2AJ44_9EUKA</name>
<dbReference type="Proteomes" id="UP001439008">
    <property type="component" value="Unassembled WGS sequence"/>
</dbReference>
<evidence type="ECO:0000256" key="1">
    <source>
        <dbReference type="SAM" id="MobiDB-lite"/>
    </source>
</evidence>
<keyword evidence="3" id="KW-1185">Reference proteome</keyword>
<dbReference type="Gene3D" id="2.130.10.10">
    <property type="entry name" value="YVTN repeat-like/Quinoprotein amine dehydrogenase"/>
    <property type="match status" value="1"/>
</dbReference>
<dbReference type="InterPro" id="IPR015943">
    <property type="entry name" value="WD40/YVTN_repeat-like_dom_sf"/>
</dbReference>
<evidence type="ECO:0000313" key="2">
    <source>
        <dbReference type="EMBL" id="MES1919691.1"/>
    </source>
</evidence>
<feature type="region of interest" description="Disordered" evidence="1">
    <location>
        <begin position="1"/>
        <end position="21"/>
    </location>
</feature>
<dbReference type="EMBL" id="JBDODL010000367">
    <property type="protein sequence ID" value="MES1919691.1"/>
    <property type="molecule type" value="Genomic_DNA"/>
</dbReference>
<evidence type="ECO:0000313" key="3">
    <source>
        <dbReference type="Proteomes" id="UP001439008"/>
    </source>
</evidence>